<name>A0ACC1J4U7_9FUNG</name>
<evidence type="ECO:0000313" key="1">
    <source>
        <dbReference type="EMBL" id="KAJ1937501.1"/>
    </source>
</evidence>
<organism evidence="1 2">
    <name type="scientific">Linderina macrospora</name>
    <dbReference type="NCBI Taxonomy" id="4868"/>
    <lineage>
        <taxon>Eukaryota</taxon>
        <taxon>Fungi</taxon>
        <taxon>Fungi incertae sedis</taxon>
        <taxon>Zoopagomycota</taxon>
        <taxon>Kickxellomycotina</taxon>
        <taxon>Kickxellomycetes</taxon>
        <taxon>Kickxellales</taxon>
        <taxon>Kickxellaceae</taxon>
        <taxon>Linderina</taxon>
    </lineage>
</organism>
<gene>
    <name evidence="1" type="ORF">FBU59_004727</name>
</gene>
<reference evidence="1" key="1">
    <citation type="submission" date="2022-07" db="EMBL/GenBank/DDBJ databases">
        <title>Phylogenomic reconstructions and comparative analyses of Kickxellomycotina fungi.</title>
        <authorList>
            <person name="Reynolds N.K."/>
            <person name="Stajich J.E."/>
            <person name="Barry K."/>
            <person name="Grigoriev I.V."/>
            <person name="Crous P."/>
            <person name="Smith M.E."/>
        </authorList>
    </citation>
    <scope>NUCLEOTIDE SEQUENCE</scope>
    <source>
        <strain evidence="1">NRRL 5244</strain>
    </source>
</reference>
<dbReference type="Proteomes" id="UP001150603">
    <property type="component" value="Unassembled WGS sequence"/>
</dbReference>
<comment type="caution">
    <text evidence="1">The sequence shown here is derived from an EMBL/GenBank/DDBJ whole genome shotgun (WGS) entry which is preliminary data.</text>
</comment>
<sequence length="504" mass="53482">MAAGDGINDSCRMNVDQEPNNSRRPMRSSDPSVYQQSAEGGVPETGTRDISVSPSPSSTSSTQPRTDAYTVQSAGLPGSGETNLTLANEMQLSSDTTSSSPSDMPLAQQQLTQAKPRFVQDVSGILRQQDLETVAPAHAIVLAARLVQRVAAALPTLDTDVIMEDRGSDGSGAATDPYGALIDSLTQALTRQTNGSVFPPPLPFKIRKPAPLNLPNLSTTASDMSLLSRVSNAMQRIAPLSLAALEWDNVGVLLEAAKPRPDAKRVLLTIDLTTTVLAEALEDPTVGVIVSYHPPIFSAWKSLSMGNLKQNLVLQCAANGVSIYSPHTSLDSCANGVNDWLASLIGPGTVTPITPAQPDRTGGQENVGEGRILQLAEPQPLSTIIGEIKKGLKLEHIRVARAPCHAVNEQKLVERIAICAGSGSSVLGPVTADLYFTGEMSHHDVLAAVAKDTSCVLAEHTNTERGYLSHVLQGRLSKELDVDEFDTPVDVVVSRCDQDPILIE</sequence>
<dbReference type="EMBL" id="JANBPW010003495">
    <property type="protein sequence ID" value="KAJ1937501.1"/>
    <property type="molecule type" value="Genomic_DNA"/>
</dbReference>
<protein>
    <submittedName>
        <fullName evidence="1">Uncharacterized protein</fullName>
    </submittedName>
</protein>
<evidence type="ECO:0000313" key="2">
    <source>
        <dbReference type="Proteomes" id="UP001150603"/>
    </source>
</evidence>
<keyword evidence="2" id="KW-1185">Reference proteome</keyword>
<proteinExistence type="predicted"/>
<accession>A0ACC1J4U7</accession>